<dbReference type="PANTHER" id="PTHR43493">
    <property type="entry name" value="DNA GYRASE/TOPOISOMERASE SUBUNIT A"/>
    <property type="match status" value="1"/>
</dbReference>
<evidence type="ECO:0000256" key="1">
    <source>
        <dbReference type="ARBA" id="ARBA00000185"/>
    </source>
</evidence>
<comment type="caution">
    <text evidence="11">The sequence shown here is derived from an EMBL/GenBank/DDBJ whole genome shotgun (WGS) entry which is preliminary data.</text>
</comment>
<name>A0A401WXH1_ACEPA</name>
<keyword evidence="6" id="KW-0472">Membrane</keyword>
<dbReference type="Gene3D" id="3.30.1360.40">
    <property type="match status" value="1"/>
</dbReference>
<dbReference type="AlphaFoldDB" id="A0A401WXH1"/>
<dbReference type="EC" id="5.6.2.2" evidence="2"/>
<evidence type="ECO:0000256" key="7">
    <source>
        <dbReference type="ARBA" id="ARBA00023235"/>
    </source>
</evidence>
<reference evidence="11 12" key="1">
    <citation type="submission" date="2016-06" db="EMBL/GenBank/DDBJ databases">
        <title>Acetobacter pasteurianus NBRC 3188 whole genome sequencing project.</title>
        <authorList>
            <person name="Matsutani M."/>
            <person name="Shiwa Y."/>
            <person name="Okamoto-Kainuma A."/>
            <person name="Ishikawa M."/>
            <person name="Koizumi Y."/>
            <person name="Yoshikawa H."/>
            <person name="Yakushi T."/>
            <person name="Matsushita K."/>
        </authorList>
    </citation>
    <scope>NUCLEOTIDE SEQUENCE [LARGE SCALE GENOMIC DNA]</scope>
    <source>
        <strain evidence="11 12">NBRC 3188</strain>
    </source>
</reference>
<keyword evidence="7 8" id="KW-0413">Isomerase</keyword>
<sequence length="988" mass="108358">MSDTENTGDGIENTEIGTEIEVLEDVVDTASETDSGEDSLADEVVGKAIGDVREIPMAETMSESYLNYALSVIMSRALPDVRDGLKPVHRRVVYGASAHSKGMVKSARIVGDVMGKYHPHGDVSIYESLVRMARSWTMRFPLILGQGNFGSRDGDSPAAMRYTEAQLRKQASLALMKDVELDTVDFNPNYDGSEIEPSVLPARIPLLLINGVEGIAVGFASSIPPHNPEEVVKATIEVIRNPDVTGSELRQIMPGPDFPTGAISVDNGGYAKAFDTGKGSVHMVGTYEIKSFESGKKAGRQQVIITSLPYEVNKAKLVAHINELKNAKGDLSYGFNDIAEVRDESAKEDIRIVLDLKKGANTDLIIKNLSSRTAFATSFNYNMVVRTPSGKPQLLGVRQIIDAFIDFRREVLWRRTNCLLEKERKRLRTLTGLFAARTQIRDVVKIIQDSEDSPSAKLALQEMNFPVESELAKYLKEVEPDDELPEVFHLTAEQAQSILDMRLSNLTKLQLNEISEEAIKLREAMQSNLHLLADKSAMDELMIAEMEEFMVGYGPCPRLTTIERGVDEVEDYQLLPNIPVVLSVTQRAYVKITEVNEFQEQARGGTGRKAGPVPRDEDYVAHAMPCMTHDMITFFTSFGMAYAVRAEKFPMDGNKSPGRPIINYGVELKEGEKITAVIKMPATAEEAEQKFLMFVTEDGNVRRNRMSDFMNINRGGKIAMKPLEEGGEVKILAVLTCEADKEDLILASSSGRAARLQINDKNVRIFASRNSVGSRGIKLGPNERCVSACIVPHYDAESMECKAYLAGGEKHFPGRDGEPDVTIKLTAEQMQQMAAAEKTLITVSEKGIGKRFSSYEVRTVARGGKGVNIGTFTLATGGLAGLLSVDDGDGLLLVTNKGMAVRTGCGGIGKAKTSRTSKGVKLLKIKPGDSVASVCVLKPTTEDEFVDNDLEEQDEDDIDSDVADESSLEHGNEDDESQEDVNHQTEED</sequence>
<dbReference type="SUPFAM" id="SSF101904">
    <property type="entry name" value="GyrA/ParC C-terminal domain-like"/>
    <property type="match status" value="1"/>
</dbReference>
<evidence type="ECO:0000313" key="11">
    <source>
        <dbReference type="EMBL" id="GCD54038.1"/>
    </source>
</evidence>
<dbReference type="GO" id="GO:0009330">
    <property type="term" value="C:DNA topoisomerase type II (double strand cut, ATP-hydrolyzing) complex"/>
    <property type="evidence" value="ECO:0007669"/>
    <property type="project" value="TreeGrafter"/>
</dbReference>
<dbReference type="PROSITE" id="PS52040">
    <property type="entry name" value="TOPO_IIA"/>
    <property type="match status" value="1"/>
</dbReference>
<dbReference type="InterPro" id="IPR035516">
    <property type="entry name" value="Gyrase/topoIV_suA_C"/>
</dbReference>
<dbReference type="InterPro" id="IPR013760">
    <property type="entry name" value="Topo_IIA-like_dom_sf"/>
</dbReference>
<dbReference type="GO" id="GO:0006265">
    <property type="term" value="P:DNA topological change"/>
    <property type="evidence" value="ECO:0007669"/>
    <property type="project" value="UniProtKB-UniRule"/>
</dbReference>
<dbReference type="InterPro" id="IPR013758">
    <property type="entry name" value="Topo_IIA_A/C_ab"/>
</dbReference>
<evidence type="ECO:0000259" key="10">
    <source>
        <dbReference type="PROSITE" id="PS52040"/>
    </source>
</evidence>
<feature type="domain" description="Topo IIA-type catalytic" evidence="10">
    <location>
        <begin position="78"/>
        <end position="574"/>
    </location>
</feature>
<dbReference type="InterPro" id="IPR050220">
    <property type="entry name" value="Type_II_DNA_Topoisomerases"/>
</dbReference>
<evidence type="ECO:0000313" key="12">
    <source>
        <dbReference type="Proteomes" id="UP000287300"/>
    </source>
</evidence>
<evidence type="ECO:0000256" key="2">
    <source>
        <dbReference type="ARBA" id="ARBA00012895"/>
    </source>
</evidence>
<dbReference type="InterPro" id="IPR002205">
    <property type="entry name" value="Topo_IIA_dom_A"/>
</dbReference>
<dbReference type="EMBL" id="BDES01000076">
    <property type="protein sequence ID" value="GCD54038.1"/>
    <property type="molecule type" value="Genomic_DNA"/>
</dbReference>
<evidence type="ECO:0000256" key="3">
    <source>
        <dbReference type="ARBA" id="ARBA00022475"/>
    </source>
</evidence>
<evidence type="ECO:0000256" key="6">
    <source>
        <dbReference type="ARBA" id="ARBA00023136"/>
    </source>
</evidence>
<evidence type="ECO:0000256" key="4">
    <source>
        <dbReference type="ARBA" id="ARBA00023029"/>
    </source>
</evidence>
<accession>A0A401WXH1</accession>
<dbReference type="SUPFAM" id="SSF56719">
    <property type="entry name" value="Type II DNA topoisomerase"/>
    <property type="match status" value="1"/>
</dbReference>
<dbReference type="SMART" id="SM00434">
    <property type="entry name" value="TOP4c"/>
    <property type="match status" value="1"/>
</dbReference>
<dbReference type="InterPro" id="IPR006691">
    <property type="entry name" value="GyrA/parC_rep"/>
</dbReference>
<dbReference type="GO" id="GO:0003677">
    <property type="term" value="F:DNA binding"/>
    <property type="evidence" value="ECO:0007669"/>
    <property type="project" value="UniProtKB-UniRule"/>
</dbReference>
<comment type="catalytic activity">
    <reaction evidence="1 8">
        <text>ATP-dependent breakage, passage and rejoining of double-stranded DNA.</text>
        <dbReference type="EC" id="5.6.2.2"/>
    </reaction>
</comment>
<organism evidence="11 12">
    <name type="scientific">Acetobacter pasteurianus NBRC 3188</name>
    <dbReference type="NCBI Taxonomy" id="1226663"/>
    <lineage>
        <taxon>Bacteria</taxon>
        <taxon>Pseudomonadati</taxon>
        <taxon>Pseudomonadota</taxon>
        <taxon>Alphaproteobacteria</taxon>
        <taxon>Acetobacterales</taxon>
        <taxon>Acetobacteraceae</taxon>
        <taxon>Acetobacter</taxon>
    </lineage>
</organism>
<feature type="active site" description="O-(5'-phospho-DNA)-tyrosine intermediate" evidence="8">
    <location>
        <position position="162"/>
    </location>
</feature>
<protein>
    <recommendedName>
        <fullName evidence="2">DNA topoisomerase (ATP-hydrolyzing)</fullName>
        <ecNumber evidence="2">5.6.2.2</ecNumber>
    </recommendedName>
</protein>
<dbReference type="Proteomes" id="UP000287300">
    <property type="component" value="Unassembled WGS sequence"/>
</dbReference>
<dbReference type="InterPro" id="IPR013757">
    <property type="entry name" value="Topo_IIA_A_a_sf"/>
</dbReference>
<proteinExistence type="predicted"/>
<evidence type="ECO:0000256" key="5">
    <source>
        <dbReference type="ARBA" id="ARBA00023125"/>
    </source>
</evidence>
<dbReference type="GO" id="GO:0005737">
    <property type="term" value="C:cytoplasm"/>
    <property type="evidence" value="ECO:0007669"/>
    <property type="project" value="TreeGrafter"/>
</dbReference>
<dbReference type="Pfam" id="PF03989">
    <property type="entry name" value="DNA_gyraseA_C"/>
    <property type="match status" value="6"/>
</dbReference>
<gene>
    <name evidence="11" type="primary">gyrA</name>
    <name evidence="11" type="ORF">NBRC3188_2735</name>
</gene>
<dbReference type="Gene3D" id="1.10.268.10">
    <property type="entry name" value="Topoisomerase, domain 3"/>
    <property type="match status" value="1"/>
</dbReference>
<feature type="compositionally biased region" description="Acidic residues" evidence="9">
    <location>
        <begin position="943"/>
        <end position="979"/>
    </location>
</feature>
<evidence type="ECO:0000256" key="9">
    <source>
        <dbReference type="SAM" id="MobiDB-lite"/>
    </source>
</evidence>
<keyword evidence="5 8" id="KW-0238">DNA-binding</keyword>
<dbReference type="PANTHER" id="PTHR43493:SF1">
    <property type="entry name" value="DNA TOPOISOMERASE 4 SUBUNIT A"/>
    <property type="match status" value="1"/>
</dbReference>
<dbReference type="RefSeq" id="WP_124296390.1">
    <property type="nucleotide sequence ID" value="NZ_BDES01000076.1"/>
</dbReference>
<dbReference type="Pfam" id="PF00521">
    <property type="entry name" value="DNA_topoisoIV"/>
    <property type="match status" value="1"/>
</dbReference>
<keyword evidence="3" id="KW-1003">Cell membrane</keyword>
<keyword evidence="4 8" id="KW-0799">Topoisomerase</keyword>
<dbReference type="Gene3D" id="3.90.199.10">
    <property type="entry name" value="Topoisomerase II, domain 5"/>
    <property type="match status" value="1"/>
</dbReference>
<dbReference type="GO" id="GO:0005524">
    <property type="term" value="F:ATP binding"/>
    <property type="evidence" value="ECO:0007669"/>
    <property type="project" value="InterPro"/>
</dbReference>
<feature type="region of interest" description="Disordered" evidence="9">
    <location>
        <begin position="943"/>
        <end position="988"/>
    </location>
</feature>
<evidence type="ECO:0000256" key="8">
    <source>
        <dbReference type="PROSITE-ProRule" id="PRU01384"/>
    </source>
</evidence>
<dbReference type="GO" id="GO:0003918">
    <property type="term" value="F:DNA topoisomerase type II (double strand cut, ATP-hydrolyzing) activity"/>
    <property type="evidence" value="ECO:0007669"/>
    <property type="project" value="UniProtKB-EC"/>
</dbReference>
<dbReference type="CDD" id="cd00187">
    <property type="entry name" value="TOP4c"/>
    <property type="match status" value="1"/>
</dbReference>
<dbReference type="Gene3D" id="2.120.10.90">
    <property type="entry name" value="DNA gyrase/topoisomerase IV, subunit A, C-terminal"/>
    <property type="match status" value="1"/>
</dbReference>